<feature type="compositionally biased region" description="Basic and acidic residues" evidence="1">
    <location>
        <begin position="377"/>
        <end position="390"/>
    </location>
</feature>
<feature type="compositionally biased region" description="Basic and acidic residues" evidence="1">
    <location>
        <begin position="429"/>
        <end position="440"/>
    </location>
</feature>
<feature type="compositionally biased region" description="Acidic residues" evidence="1">
    <location>
        <begin position="341"/>
        <end position="361"/>
    </location>
</feature>
<proteinExistence type="predicted"/>
<feature type="region of interest" description="Disordered" evidence="1">
    <location>
        <begin position="340"/>
        <end position="362"/>
    </location>
</feature>
<dbReference type="InterPro" id="IPR028364">
    <property type="entry name" value="Ribosomal_uL1/biogenesis"/>
</dbReference>
<evidence type="ECO:0000313" key="2">
    <source>
        <dbReference type="EMBL" id="CAG9830608.1"/>
    </source>
</evidence>
<dbReference type="InterPro" id="IPR016095">
    <property type="entry name" value="Ribosomal_uL1_3-a/b-sand"/>
</dbReference>
<sequence length="458" mass="52500">MVKVKKPSTHASNQIKKLTKVKSGNKVSKKPRDEKLKKLQKFLLEEKFNINVQDVENAVSGAIKLHLNNPKIKNQLFDEDKFAINLKLNCHRIPRGYPKILRVPLKHSLLSPEDDVCLIVSEIKGVGNKEHEKHVDHYEKLLADKNVTNIKKIMTVHELNTEHETFEQKNRLADLYDAFLVCGKVSGKVVHKCGKIFYKKRKVPTSINLKATKLKEHIDKNLSKSFLHLHLKGDTYNLQFGHSKMSVAEIVDNFISSMEYLQREFPGGFENIKGLHVCTPRSTSIPVYVSAKNPKDLQDVRVKTTNKYVPKAVQDELTTLPNAQVLVKPSGQIIVVKVKDDEEDDDKEENIDIEEDDDEEGDNKITLKDILDDIKNSKHVQKDNEQDDSRKKLKSRKKAKKSLPSDWKEEILDSEEVSVEPLIKKKKQKSAEPENLDKKNLKVKVHSKSKNKVKRKKA</sequence>
<feature type="region of interest" description="Disordered" evidence="1">
    <location>
        <begin position="377"/>
        <end position="406"/>
    </location>
</feature>
<accession>A0A9N9SW29</accession>
<gene>
    <name evidence="2" type="ORF">DIABBA_LOCUS4301</name>
</gene>
<keyword evidence="3" id="KW-1185">Reference proteome</keyword>
<dbReference type="SUPFAM" id="SSF56808">
    <property type="entry name" value="Ribosomal protein L1"/>
    <property type="match status" value="1"/>
</dbReference>
<feature type="compositionally biased region" description="Basic residues" evidence="1">
    <location>
        <begin position="391"/>
        <end position="401"/>
    </location>
</feature>
<dbReference type="OrthoDB" id="10251727at2759"/>
<feature type="region of interest" description="Disordered" evidence="1">
    <location>
        <begin position="1"/>
        <end position="31"/>
    </location>
</feature>
<dbReference type="Proteomes" id="UP001153709">
    <property type="component" value="Chromosome 3"/>
</dbReference>
<dbReference type="InterPro" id="IPR023674">
    <property type="entry name" value="Ribosomal_uL1-like"/>
</dbReference>
<name>A0A9N9SW29_DIABA</name>
<protein>
    <recommendedName>
        <fullName evidence="4">Ribosomal L1 domain-containing protein 1</fullName>
    </recommendedName>
</protein>
<dbReference type="Gene3D" id="3.40.50.790">
    <property type="match status" value="1"/>
</dbReference>
<evidence type="ECO:0000313" key="3">
    <source>
        <dbReference type="Proteomes" id="UP001153709"/>
    </source>
</evidence>
<evidence type="ECO:0008006" key="4">
    <source>
        <dbReference type="Google" id="ProtNLM"/>
    </source>
</evidence>
<organism evidence="2 3">
    <name type="scientific">Diabrotica balteata</name>
    <name type="common">Banded cucumber beetle</name>
    <dbReference type="NCBI Taxonomy" id="107213"/>
    <lineage>
        <taxon>Eukaryota</taxon>
        <taxon>Metazoa</taxon>
        <taxon>Ecdysozoa</taxon>
        <taxon>Arthropoda</taxon>
        <taxon>Hexapoda</taxon>
        <taxon>Insecta</taxon>
        <taxon>Pterygota</taxon>
        <taxon>Neoptera</taxon>
        <taxon>Endopterygota</taxon>
        <taxon>Coleoptera</taxon>
        <taxon>Polyphaga</taxon>
        <taxon>Cucujiformia</taxon>
        <taxon>Chrysomeloidea</taxon>
        <taxon>Chrysomelidae</taxon>
        <taxon>Galerucinae</taxon>
        <taxon>Diabroticina</taxon>
        <taxon>Diabroticites</taxon>
        <taxon>Diabrotica</taxon>
    </lineage>
</organism>
<feature type="compositionally biased region" description="Basic residues" evidence="1">
    <location>
        <begin position="441"/>
        <end position="458"/>
    </location>
</feature>
<dbReference type="EMBL" id="OU898278">
    <property type="protein sequence ID" value="CAG9830608.1"/>
    <property type="molecule type" value="Genomic_DNA"/>
</dbReference>
<reference evidence="2" key="1">
    <citation type="submission" date="2022-01" db="EMBL/GenBank/DDBJ databases">
        <authorList>
            <person name="King R."/>
        </authorList>
    </citation>
    <scope>NUCLEOTIDE SEQUENCE</scope>
</reference>
<evidence type="ECO:0000256" key="1">
    <source>
        <dbReference type="SAM" id="MobiDB-lite"/>
    </source>
</evidence>
<dbReference type="AlphaFoldDB" id="A0A9N9SW29"/>
<feature type="region of interest" description="Disordered" evidence="1">
    <location>
        <begin position="421"/>
        <end position="458"/>
    </location>
</feature>
<dbReference type="Pfam" id="PF00687">
    <property type="entry name" value="Ribosomal_L1"/>
    <property type="match status" value="1"/>
</dbReference>